<feature type="domain" description="VOC" evidence="1">
    <location>
        <begin position="12"/>
        <end position="137"/>
    </location>
</feature>
<accession>A0A239KFB7</accession>
<dbReference type="Pfam" id="PF00903">
    <property type="entry name" value="Glyoxalase"/>
    <property type="match status" value="1"/>
</dbReference>
<keyword evidence="3" id="KW-1185">Reference proteome</keyword>
<reference evidence="3" key="1">
    <citation type="submission" date="2017-06" db="EMBL/GenBank/DDBJ databases">
        <authorList>
            <person name="Varghese N."/>
            <person name="Submissions S."/>
        </authorList>
    </citation>
    <scope>NUCLEOTIDE SEQUENCE [LARGE SCALE GENOMIC DNA]</scope>
    <source>
        <strain evidence="3">LNB2</strain>
    </source>
</reference>
<dbReference type="OrthoDB" id="7407907at2"/>
<dbReference type="Gene3D" id="3.10.180.10">
    <property type="entry name" value="2,3-Dihydroxybiphenyl 1,2-Dioxygenase, domain 1"/>
    <property type="match status" value="1"/>
</dbReference>
<dbReference type="EMBL" id="FZOS01000051">
    <property type="protein sequence ID" value="SNT16881.1"/>
    <property type="molecule type" value="Genomic_DNA"/>
</dbReference>
<dbReference type="Proteomes" id="UP000198281">
    <property type="component" value="Unassembled WGS sequence"/>
</dbReference>
<dbReference type="InterPro" id="IPR029068">
    <property type="entry name" value="Glyas_Bleomycin-R_OHBP_Dase"/>
</dbReference>
<protein>
    <recommendedName>
        <fullName evidence="1">VOC domain-containing protein</fullName>
    </recommendedName>
</protein>
<proteinExistence type="predicted"/>
<gene>
    <name evidence="2" type="ORF">SAMN06295912_15114</name>
</gene>
<evidence type="ECO:0000313" key="3">
    <source>
        <dbReference type="Proteomes" id="UP000198281"/>
    </source>
</evidence>
<dbReference type="InterPro" id="IPR037523">
    <property type="entry name" value="VOC_core"/>
</dbReference>
<dbReference type="PROSITE" id="PS51819">
    <property type="entry name" value="VOC"/>
    <property type="match status" value="1"/>
</dbReference>
<organism evidence="2 3">
    <name type="scientific">Edaphosphingomonas laterariae</name>
    <dbReference type="NCBI Taxonomy" id="861865"/>
    <lineage>
        <taxon>Bacteria</taxon>
        <taxon>Pseudomonadati</taxon>
        <taxon>Pseudomonadota</taxon>
        <taxon>Alphaproteobacteria</taxon>
        <taxon>Sphingomonadales</taxon>
        <taxon>Rhizorhabdaceae</taxon>
        <taxon>Edaphosphingomonas</taxon>
    </lineage>
</organism>
<dbReference type="SUPFAM" id="SSF54593">
    <property type="entry name" value="Glyoxalase/Bleomycin resistance protein/Dihydroxybiphenyl dioxygenase"/>
    <property type="match status" value="1"/>
</dbReference>
<dbReference type="InterPro" id="IPR004360">
    <property type="entry name" value="Glyas_Fos-R_dOase_dom"/>
</dbReference>
<sequence length="140" mass="15167">MTDPRPTGSNHGMTYVFAKTFVRDLDAMAKFYEDVLGLIPNNRHQDQMFGREIDEITYQASYPGGPALTLISYVDGNAPAAGESVQGFITTDLEAACARALAAGGTVPEPIREIAEFGLKVAFIIDPEGRINEVIEMLNA</sequence>
<evidence type="ECO:0000313" key="2">
    <source>
        <dbReference type="EMBL" id="SNT16881.1"/>
    </source>
</evidence>
<dbReference type="RefSeq" id="WP_089221343.1">
    <property type="nucleotide sequence ID" value="NZ_FZOS01000051.1"/>
</dbReference>
<dbReference type="AlphaFoldDB" id="A0A239KFB7"/>
<name>A0A239KFB7_9SPHN</name>
<evidence type="ECO:0000259" key="1">
    <source>
        <dbReference type="PROSITE" id="PS51819"/>
    </source>
</evidence>